<evidence type="ECO:0000313" key="2">
    <source>
        <dbReference type="Proteomes" id="UP000275676"/>
    </source>
</evidence>
<dbReference type="Proteomes" id="UP000275676">
    <property type="component" value="Chromosome"/>
</dbReference>
<organism evidence="1 2">
    <name type="scientific">Salmonella enterica subsp. arizonae</name>
    <dbReference type="NCBI Taxonomy" id="59203"/>
    <lineage>
        <taxon>Bacteria</taxon>
        <taxon>Pseudomonadati</taxon>
        <taxon>Pseudomonadota</taxon>
        <taxon>Gammaproteobacteria</taxon>
        <taxon>Enterobacterales</taxon>
        <taxon>Enterobacteriaceae</taxon>
        <taxon>Salmonella</taxon>
    </lineage>
</organism>
<protein>
    <submittedName>
        <fullName evidence="1">Uncharacterized protein</fullName>
    </submittedName>
</protein>
<name>A0A447R426_SALER</name>
<evidence type="ECO:0000313" key="1">
    <source>
        <dbReference type="EMBL" id="VEA77021.1"/>
    </source>
</evidence>
<proteinExistence type="predicted"/>
<sequence>MCVEVINKCLGGAVTNNNAVNTCQKKHINQAVEWNPENIDTFRYSWHQ</sequence>
<dbReference type="AlphaFoldDB" id="A0A447R426"/>
<dbReference type="EMBL" id="LR134156">
    <property type="protein sequence ID" value="VEA77021.1"/>
    <property type="molecule type" value="Genomic_DNA"/>
</dbReference>
<accession>A0A447R426</accession>
<gene>
    <name evidence="1" type="ORF">NCTC10047_02927</name>
</gene>
<reference evidence="1 2" key="1">
    <citation type="submission" date="2018-12" db="EMBL/GenBank/DDBJ databases">
        <authorList>
            <consortium name="Pathogen Informatics"/>
        </authorList>
    </citation>
    <scope>NUCLEOTIDE SEQUENCE [LARGE SCALE GENOMIC DNA]</scope>
    <source>
        <strain evidence="1 2">NCTC10047</strain>
    </source>
</reference>